<reference evidence="6 7" key="1">
    <citation type="submission" date="2024-05" db="EMBL/GenBank/DDBJ databases">
        <title>A high-quality chromosomal-level genome assembly of Topmouth culter (Culter alburnus).</title>
        <authorList>
            <person name="Zhao H."/>
        </authorList>
    </citation>
    <scope>NUCLEOTIDE SEQUENCE [LARGE SCALE GENOMIC DNA]</scope>
    <source>
        <strain evidence="6">CATC2023</strain>
        <tissue evidence="6">Muscle</tissue>
    </source>
</reference>
<gene>
    <name evidence="6" type="ORF">ABG768_018868</name>
</gene>
<keyword evidence="7" id="KW-1185">Reference proteome</keyword>
<dbReference type="Gene3D" id="3.90.1750.10">
    <property type="entry name" value="Hect, E3 ligase catalytic domains"/>
    <property type="match status" value="1"/>
</dbReference>
<evidence type="ECO:0000313" key="6">
    <source>
        <dbReference type="EMBL" id="KAK9977047.1"/>
    </source>
</evidence>
<evidence type="ECO:0000259" key="5">
    <source>
        <dbReference type="PROSITE" id="PS50237"/>
    </source>
</evidence>
<keyword evidence="2 3" id="KW-0833">Ubl conjugation pathway</keyword>
<comment type="caution">
    <text evidence="6">The sequence shown here is derived from an EMBL/GenBank/DDBJ whole genome shotgun (WGS) entry which is preliminary data.</text>
</comment>
<sequence>MRKFCLSEPIQILFDFVGQDDIASEIFVVQEAASSRSVESSSSGSIMDYGIKASSTLYVLWFSNKDVQEILSDQQNDGAYALHHTSHGQSSLSETSTQPSLSVPSFQPPLSVPSTRSPLSEPSTRSPLSEPSTRSPLSEPPTRSPLSEPSTRSLRPPLARCCLSAPPSQVSLCPPPAHCCLSPPPSHRCLSPPVDETDLQTILKKMVSKVDGSFCPTSNQINVCRDNVLLCSLRAFKRRFFNPEAKLDVVFVDEDDNGEGAVDEGGPPREYLRLLMRAVHQSNIFEGHEKDRQLSLDTQEMYTWKPI</sequence>
<dbReference type="InterPro" id="IPR035983">
    <property type="entry name" value="Hect_E3_ubiquitin_ligase"/>
</dbReference>
<dbReference type="Proteomes" id="UP001479290">
    <property type="component" value="Unassembled WGS sequence"/>
</dbReference>
<proteinExistence type="predicted"/>
<dbReference type="PROSITE" id="PS50237">
    <property type="entry name" value="HECT"/>
    <property type="match status" value="1"/>
</dbReference>
<evidence type="ECO:0000256" key="1">
    <source>
        <dbReference type="ARBA" id="ARBA00022679"/>
    </source>
</evidence>
<dbReference type="GO" id="GO:0004842">
    <property type="term" value="F:ubiquitin-protein transferase activity"/>
    <property type="evidence" value="ECO:0007669"/>
    <property type="project" value="InterPro"/>
</dbReference>
<keyword evidence="1" id="KW-0808">Transferase</keyword>
<feature type="domain" description="HECT" evidence="5">
    <location>
        <begin position="244"/>
        <end position="279"/>
    </location>
</feature>
<feature type="compositionally biased region" description="Polar residues" evidence="4">
    <location>
        <begin position="144"/>
        <end position="153"/>
    </location>
</feature>
<dbReference type="SUPFAM" id="SSF56204">
    <property type="entry name" value="Hect, E3 ligase catalytic domain"/>
    <property type="match status" value="1"/>
</dbReference>
<protein>
    <recommendedName>
        <fullName evidence="5">HECT domain-containing protein</fullName>
    </recommendedName>
</protein>
<name>A0AAW2AWH3_CULAL</name>
<dbReference type="AlphaFoldDB" id="A0AAW2AWH3"/>
<feature type="compositionally biased region" description="Polar residues" evidence="4">
    <location>
        <begin position="87"/>
        <end position="105"/>
    </location>
</feature>
<evidence type="ECO:0000256" key="4">
    <source>
        <dbReference type="SAM" id="MobiDB-lite"/>
    </source>
</evidence>
<comment type="caution">
    <text evidence="3">Lacks conserved residue(s) required for the propagation of feature annotation.</text>
</comment>
<evidence type="ECO:0000256" key="3">
    <source>
        <dbReference type="PROSITE-ProRule" id="PRU00104"/>
    </source>
</evidence>
<dbReference type="InterPro" id="IPR000569">
    <property type="entry name" value="HECT_dom"/>
</dbReference>
<accession>A0AAW2AWH3</accession>
<feature type="region of interest" description="Disordered" evidence="4">
    <location>
        <begin position="83"/>
        <end position="155"/>
    </location>
</feature>
<evidence type="ECO:0000256" key="2">
    <source>
        <dbReference type="ARBA" id="ARBA00022786"/>
    </source>
</evidence>
<dbReference type="EMBL" id="JAWDJR010000003">
    <property type="protein sequence ID" value="KAK9977047.1"/>
    <property type="molecule type" value="Genomic_DNA"/>
</dbReference>
<organism evidence="6 7">
    <name type="scientific">Culter alburnus</name>
    <name type="common">Topmouth culter</name>
    <dbReference type="NCBI Taxonomy" id="194366"/>
    <lineage>
        <taxon>Eukaryota</taxon>
        <taxon>Metazoa</taxon>
        <taxon>Chordata</taxon>
        <taxon>Craniata</taxon>
        <taxon>Vertebrata</taxon>
        <taxon>Euteleostomi</taxon>
        <taxon>Actinopterygii</taxon>
        <taxon>Neopterygii</taxon>
        <taxon>Teleostei</taxon>
        <taxon>Ostariophysi</taxon>
        <taxon>Cypriniformes</taxon>
        <taxon>Xenocyprididae</taxon>
        <taxon>Xenocypridinae</taxon>
        <taxon>Culter</taxon>
    </lineage>
</organism>
<feature type="compositionally biased region" description="Polar residues" evidence="4">
    <location>
        <begin position="112"/>
        <end position="136"/>
    </location>
</feature>
<evidence type="ECO:0000313" key="7">
    <source>
        <dbReference type="Proteomes" id="UP001479290"/>
    </source>
</evidence>